<feature type="repeat" description="ANK" evidence="3">
    <location>
        <begin position="235"/>
        <end position="267"/>
    </location>
</feature>
<evidence type="ECO:0000259" key="5">
    <source>
        <dbReference type="PROSITE" id="PS00036"/>
    </source>
</evidence>
<dbReference type="PRINTS" id="PR01415">
    <property type="entry name" value="ANKYRIN"/>
</dbReference>
<comment type="caution">
    <text evidence="6">The sequence shown here is derived from an EMBL/GenBank/DDBJ whole genome shotgun (WGS) entry which is preliminary data.</text>
</comment>
<dbReference type="CDD" id="cd14688">
    <property type="entry name" value="bZIP_YAP"/>
    <property type="match status" value="1"/>
</dbReference>
<evidence type="ECO:0000256" key="3">
    <source>
        <dbReference type="PROSITE-ProRule" id="PRU00023"/>
    </source>
</evidence>
<feature type="repeat" description="ANK" evidence="3">
    <location>
        <begin position="268"/>
        <end position="300"/>
    </location>
</feature>
<dbReference type="SUPFAM" id="SSF48403">
    <property type="entry name" value="Ankyrin repeat"/>
    <property type="match status" value="1"/>
</dbReference>
<dbReference type="EMBL" id="JELW01000028">
    <property type="protein sequence ID" value="EXU98275.1"/>
    <property type="molecule type" value="Genomic_DNA"/>
</dbReference>
<reference evidence="6 7" key="1">
    <citation type="submission" date="2014-02" db="EMBL/GenBank/DDBJ databases">
        <title>The genome sequence of the entomopathogenic fungus Metarhizium robertsii ARSEF 2575.</title>
        <authorList>
            <person name="Giuliano Garisto Donzelli B."/>
            <person name="Roe B.A."/>
            <person name="Macmil S.L."/>
            <person name="Krasnoff S.B."/>
            <person name="Gibson D.M."/>
        </authorList>
    </citation>
    <scope>NUCLEOTIDE SEQUENCE [LARGE SCALE GENOMIC DNA]</scope>
    <source>
        <strain evidence="6 7">ARSEF 2575</strain>
    </source>
</reference>
<organism evidence="6 7">
    <name type="scientific">Metarhizium robertsii</name>
    <dbReference type="NCBI Taxonomy" id="568076"/>
    <lineage>
        <taxon>Eukaryota</taxon>
        <taxon>Fungi</taxon>
        <taxon>Dikarya</taxon>
        <taxon>Ascomycota</taxon>
        <taxon>Pezizomycotina</taxon>
        <taxon>Sordariomycetes</taxon>
        <taxon>Hypocreomycetidae</taxon>
        <taxon>Hypocreales</taxon>
        <taxon>Clavicipitaceae</taxon>
        <taxon>Metarhizium</taxon>
    </lineage>
</organism>
<keyword evidence="2 3" id="KW-0040">ANK repeat</keyword>
<dbReference type="PANTHER" id="PTHR24171">
    <property type="entry name" value="ANKYRIN REPEAT DOMAIN-CONTAINING PROTEIN 39-RELATED"/>
    <property type="match status" value="1"/>
</dbReference>
<protein>
    <submittedName>
        <fullName evidence="6">Ankyrin repeat protein</fullName>
    </submittedName>
</protein>
<dbReference type="InterPro" id="IPR004827">
    <property type="entry name" value="bZIP"/>
</dbReference>
<name>A0A014P6T4_9HYPO</name>
<feature type="domain" description="BZIP" evidence="5">
    <location>
        <begin position="19"/>
        <end position="34"/>
    </location>
</feature>
<feature type="repeat" description="ANK" evidence="3">
    <location>
        <begin position="367"/>
        <end position="399"/>
    </location>
</feature>
<dbReference type="InterPro" id="IPR002110">
    <property type="entry name" value="Ankyrin_rpt"/>
</dbReference>
<feature type="compositionally biased region" description="Polar residues" evidence="4">
    <location>
        <begin position="81"/>
        <end position="90"/>
    </location>
</feature>
<dbReference type="AlphaFoldDB" id="A0A014P6T4"/>
<sequence length="400" mass="42936">MDITQKSDDWSVLRDAVERRRIQNRVAQRNYRRKRKELLEQQRLETENAPSCHCSVSAPESSSSSSTSTTHGGSSSDGSTNRESGSGTDTSCSDYLNSAIYTSPSQHMSQMCLGTNSGSKDQAPFFTPIPNTTSAAHGTNPTGSRESLPFSHYDELQNYSPPCQMQDGSLAFGLVNTSVTLAKHGELGQYEELFEDSWSEDNRQASPALTNNHALALPTSDSRSTDASRDWRPADGLTALHTAAFFAHESIIGMMLDKGADIEGTSAAGLTALHIASLRGCHGVVALLLRRGAYIESRDGAGQTALCLAAREGHGATVQVLLDHRAFLEAVDHRGSTPLHAAVRGGWEEVIQLLLDSGVKVNAKDSSGRTALHLAAENGRDGVVRMLLAGGSTLMPRRND</sequence>
<evidence type="ECO:0000313" key="6">
    <source>
        <dbReference type="EMBL" id="EXU98275.1"/>
    </source>
</evidence>
<dbReference type="PROSITE" id="PS00036">
    <property type="entry name" value="BZIP_BASIC"/>
    <property type="match status" value="1"/>
</dbReference>
<dbReference type="PROSITE" id="PS50088">
    <property type="entry name" value="ANK_REPEAT"/>
    <property type="match status" value="5"/>
</dbReference>
<dbReference type="SMART" id="SM00248">
    <property type="entry name" value="ANK"/>
    <property type="match status" value="5"/>
</dbReference>
<evidence type="ECO:0000256" key="4">
    <source>
        <dbReference type="SAM" id="MobiDB-lite"/>
    </source>
</evidence>
<dbReference type="InterPro" id="IPR036770">
    <property type="entry name" value="Ankyrin_rpt-contain_sf"/>
</dbReference>
<evidence type="ECO:0000313" key="7">
    <source>
        <dbReference type="Proteomes" id="UP000030151"/>
    </source>
</evidence>
<evidence type="ECO:0000256" key="2">
    <source>
        <dbReference type="ARBA" id="ARBA00023043"/>
    </source>
</evidence>
<feature type="repeat" description="ANK" evidence="3">
    <location>
        <begin position="334"/>
        <end position="366"/>
    </location>
</feature>
<dbReference type="Pfam" id="PF12796">
    <property type="entry name" value="Ank_2"/>
    <property type="match status" value="2"/>
</dbReference>
<feature type="region of interest" description="Disordered" evidence="4">
    <location>
        <begin position="41"/>
        <end position="90"/>
    </location>
</feature>
<dbReference type="OrthoDB" id="194358at2759"/>
<dbReference type="PROSITE" id="PS50297">
    <property type="entry name" value="ANK_REP_REGION"/>
    <property type="match status" value="4"/>
</dbReference>
<dbReference type="Proteomes" id="UP000030151">
    <property type="component" value="Unassembled WGS sequence"/>
</dbReference>
<feature type="compositionally biased region" description="Low complexity" evidence="4">
    <location>
        <begin position="61"/>
        <end position="79"/>
    </location>
</feature>
<dbReference type="GO" id="GO:0003700">
    <property type="term" value="F:DNA-binding transcription factor activity"/>
    <property type="evidence" value="ECO:0007669"/>
    <property type="project" value="InterPro"/>
</dbReference>
<evidence type="ECO:0000256" key="1">
    <source>
        <dbReference type="ARBA" id="ARBA00022737"/>
    </source>
</evidence>
<feature type="region of interest" description="Disordered" evidence="4">
    <location>
        <begin position="209"/>
        <end position="230"/>
    </location>
</feature>
<dbReference type="Gene3D" id="1.25.40.20">
    <property type="entry name" value="Ankyrin repeat-containing domain"/>
    <property type="match status" value="2"/>
</dbReference>
<proteinExistence type="predicted"/>
<accession>A0A014P6T4</accession>
<gene>
    <name evidence="6" type="ORF">X797_008665</name>
</gene>
<dbReference type="HOGENOM" id="CLU_683490_0_0_1"/>
<dbReference type="eggNOG" id="KOG4177">
    <property type="taxonomic scope" value="Eukaryota"/>
</dbReference>
<feature type="repeat" description="ANK" evidence="3">
    <location>
        <begin position="301"/>
        <end position="333"/>
    </location>
</feature>
<keyword evidence="1" id="KW-0677">Repeat</keyword>